<name>A0A2C9UQJ9_MANES</name>
<dbReference type="PANTHER" id="PTHR38926">
    <property type="entry name" value="F-BOX DOMAIN CONTAINING PROTEIN, EXPRESSED"/>
    <property type="match status" value="1"/>
</dbReference>
<gene>
    <name evidence="1" type="ORF">MANES_13G095200</name>
</gene>
<evidence type="ECO:0008006" key="2">
    <source>
        <dbReference type="Google" id="ProtNLM"/>
    </source>
</evidence>
<proteinExistence type="predicted"/>
<accession>A0A2C9UQJ9</accession>
<dbReference type="SUPFAM" id="SSF52047">
    <property type="entry name" value="RNI-like"/>
    <property type="match status" value="1"/>
</dbReference>
<dbReference type="EMBL" id="CM004399">
    <property type="protein sequence ID" value="OAY33425.1"/>
    <property type="molecule type" value="Genomic_DNA"/>
</dbReference>
<sequence length="261" mass="30032">MGRCKWEDLPEDCLANVFRRASVQSLLMDVPFVCKSWFRASLHPFCWKLLDFNNIVFVLKDILFHVIFDDEDKSSAKFSLLLLIMIICSASVDQDLVVFFRCPALRCLSFSCELFKNDHLPIIQDLIKKCKQLEFLSIFYSRVTNLKEIVAHIALNCQKFRGLSAPFAYIGEEEAAAIVTKLPNINYLILVHSYIDRKYLVEILLGCKSLARLDVSYCCGFKVDDNLLELASHIHTFKYEGAVDSFSHEDHFQLFDGYNSA</sequence>
<dbReference type="InterPro" id="IPR032675">
    <property type="entry name" value="LRR_dom_sf"/>
</dbReference>
<protein>
    <recommendedName>
        <fullName evidence="2">F-box domain-containing protein</fullName>
    </recommendedName>
</protein>
<organism evidence="1">
    <name type="scientific">Manihot esculenta</name>
    <name type="common">Cassava</name>
    <name type="synonym">Jatropha manihot</name>
    <dbReference type="NCBI Taxonomy" id="3983"/>
    <lineage>
        <taxon>Eukaryota</taxon>
        <taxon>Viridiplantae</taxon>
        <taxon>Streptophyta</taxon>
        <taxon>Embryophyta</taxon>
        <taxon>Tracheophyta</taxon>
        <taxon>Spermatophyta</taxon>
        <taxon>Magnoliopsida</taxon>
        <taxon>eudicotyledons</taxon>
        <taxon>Gunneridae</taxon>
        <taxon>Pentapetalae</taxon>
        <taxon>rosids</taxon>
        <taxon>fabids</taxon>
        <taxon>Malpighiales</taxon>
        <taxon>Euphorbiaceae</taxon>
        <taxon>Crotonoideae</taxon>
        <taxon>Manihoteae</taxon>
        <taxon>Manihot</taxon>
    </lineage>
</organism>
<reference evidence="1" key="1">
    <citation type="submission" date="2016-02" db="EMBL/GenBank/DDBJ databases">
        <title>WGS assembly of Manihot esculenta.</title>
        <authorList>
            <person name="Bredeson J.V."/>
            <person name="Prochnik S.E."/>
            <person name="Lyons J.B."/>
            <person name="Schmutz J."/>
            <person name="Grimwood J."/>
            <person name="Vrebalov J."/>
            <person name="Bart R.S."/>
            <person name="Amuge T."/>
            <person name="Ferguson M.E."/>
            <person name="Green R."/>
            <person name="Putnam N."/>
            <person name="Stites J."/>
            <person name="Rounsley S."/>
            <person name="Rokhsar D.S."/>
        </authorList>
    </citation>
    <scope>NUCLEOTIDE SEQUENCE [LARGE SCALE GENOMIC DNA]</scope>
    <source>
        <tissue evidence="1">Leaf</tissue>
    </source>
</reference>
<dbReference type="SUPFAM" id="SSF81383">
    <property type="entry name" value="F-box domain"/>
    <property type="match status" value="1"/>
</dbReference>
<dbReference type="STRING" id="3983.A0A2C9UQJ9"/>
<dbReference type="GO" id="GO:1905761">
    <property type="term" value="F:SCF ubiquitin ligase complex binding"/>
    <property type="evidence" value="ECO:0000318"/>
    <property type="project" value="GO_Central"/>
</dbReference>
<evidence type="ECO:0000313" key="1">
    <source>
        <dbReference type="EMBL" id="OAY33425.1"/>
    </source>
</evidence>
<dbReference type="Gene3D" id="3.80.10.10">
    <property type="entry name" value="Ribonuclease Inhibitor"/>
    <property type="match status" value="1"/>
</dbReference>
<dbReference type="AlphaFoldDB" id="A0A2C9UQJ9"/>
<dbReference type="PANTHER" id="PTHR38926:SF5">
    <property type="entry name" value="F-BOX AND LEUCINE-RICH REPEAT PROTEIN 6"/>
    <property type="match status" value="1"/>
</dbReference>
<dbReference type="InterPro" id="IPR036047">
    <property type="entry name" value="F-box-like_dom_sf"/>
</dbReference>
<dbReference type="Gene3D" id="1.20.1280.50">
    <property type="match status" value="1"/>
</dbReference>
<dbReference type="OMA" id="HEISMFA"/>